<reference evidence="1 2" key="1">
    <citation type="submission" date="2021-07" db="EMBL/GenBank/DDBJ databases">
        <title>Alteriqipengyuania abyssalis NZ-12B nov, sp.nov isolated from deep sea sponge in pacific ocean.</title>
        <authorList>
            <person name="Tareen S."/>
            <person name="Wink J."/>
        </authorList>
    </citation>
    <scope>NUCLEOTIDE SEQUENCE [LARGE SCALE GENOMIC DNA]</scope>
    <source>
        <strain evidence="1 2">NZ-12B</strain>
    </source>
</reference>
<evidence type="ECO:0000313" key="1">
    <source>
        <dbReference type="EMBL" id="MBY8337899.1"/>
    </source>
</evidence>
<dbReference type="Proteomes" id="UP000759298">
    <property type="component" value="Unassembled WGS sequence"/>
</dbReference>
<gene>
    <name evidence="1" type="ORF">KYN89_12680</name>
</gene>
<protein>
    <submittedName>
        <fullName evidence="1">Uncharacterized protein</fullName>
    </submittedName>
</protein>
<accession>A0ABS7PFQ4</accession>
<evidence type="ECO:0000313" key="2">
    <source>
        <dbReference type="Proteomes" id="UP000759298"/>
    </source>
</evidence>
<dbReference type="EMBL" id="JAHWXP010000003">
    <property type="protein sequence ID" value="MBY8337899.1"/>
    <property type="molecule type" value="Genomic_DNA"/>
</dbReference>
<comment type="caution">
    <text evidence="1">The sequence shown here is derived from an EMBL/GenBank/DDBJ whole genome shotgun (WGS) entry which is preliminary data.</text>
</comment>
<name>A0ABS7PFQ4_9SPHN</name>
<keyword evidence="2" id="KW-1185">Reference proteome</keyword>
<organism evidence="1 2">
    <name type="scientific">Alteriqipengyuania abyssalis</name>
    <dbReference type="NCBI Taxonomy" id="2860200"/>
    <lineage>
        <taxon>Bacteria</taxon>
        <taxon>Pseudomonadati</taxon>
        <taxon>Pseudomonadota</taxon>
        <taxon>Alphaproteobacteria</taxon>
        <taxon>Sphingomonadales</taxon>
        <taxon>Erythrobacteraceae</taxon>
        <taxon>Alteriqipengyuania</taxon>
    </lineage>
</organism>
<sequence length="238" mass="26357">MDLPTHPLAGMRLAIKETLDTTEVDRVCVIGRVDPLTEDILAQFEMEGGTLELLDCACGTTAFPMDFESCAWIIPEVANYFHAYRLLHGIRATSIRQRTPLLVLRPQLESAIARRDYYVGIPSVPQAWRHCSETCLVRGETIERASIKGGQRNGVLTAIEDFTQEVWDEGTALAYTCLPTIGGFCALFDVEADWAPELAYRLSRFHDSAAVAAMTEQELLDYLDIIGRARGGAGTTEE</sequence>
<dbReference type="RefSeq" id="WP_222825387.1">
    <property type="nucleotide sequence ID" value="NZ_JAHWXP010000003.1"/>
</dbReference>
<proteinExistence type="predicted"/>